<dbReference type="Proteomes" id="UP000032568">
    <property type="component" value="Chromosome"/>
</dbReference>
<sequence>MSQFIYGNKPETVIRASARSRARRVNHVLLGSILKVVSTEGDWLEVDSLGKGDSGWVHKDDVRSTPILKTFFVDVGQGDGAIVESPEGIMLVDGGPNSNLFKFMKRRYRRILRSGQQLEIKAMVVSHPDYDHYNGLTAILKDSRFKVGTIYHNGIIRYDDDNLPSGTEFDLGKLRRKNVNGISRPVLTETFDTLSQAKTLVDGGHLAPAFRRFWQAALDAKQDGHLGKAKRITIRDENLPGYAQDDDDKLFVSVLGPLPTKMSGSVEYVAFPDAHDIADADPRPSSSHTRNGHSIVLKLKFGQHTILLGGDLNIPAQQHLMEHYGSDNPFRVDVAKACHHGSSDFHVEFLKKILPQVNIFSSGDNKSFDHPMADAVGAVARHTRGSHPLLFSTELARATSGSKTHYGLINLRSNGDVLVMAQMKEQHKNKADIWDSFTVPWPGKFAKEIKESES</sequence>
<dbReference type="InterPro" id="IPR036866">
    <property type="entry name" value="RibonucZ/Hydroxyglut_hydro"/>
</dbReference>
<evidence type="ECO:0000313" key="2">
    <source>
        <dbReference type="EMBL" id="WDD97884.1"/>
    </source>
</evidence>
<dbReference type="EMBL" id="CP059735">
    <property type="protein sequence ID" value="WDD97884.1"/>
    <property type="molecule type" value="Genomic_DNA"/>
</dbReference>
<dbReference type="Gene3D" id="3.60.15.10">
    <property type="entry name" value="Ribonuclease Z/Hydroxyacylglutathione hydrolase-like"/>
    <property type="match status" value="1"/>
</dbReference>
<evidence type="ECO:0000259" key="1">
    <source>
        <dbReference type="Pfam" id="PF00753"/>
    </source>
</evidence>
<dbReference type="KEGG" id="tact:SG35_021715"/>
<accession>A0AAF0C2P9</accession>
<evidence type="ECO:0000313" key="3">
    <source>
        <dbReference type="Proteomes" id="UP000032568"/>
    </source>
</evidence>
<feature type="domain" description="Metallo-beta-lactamase" evidence="1">
    <location>
        <begin position="75"/>
        <end position="163"/>
    </location>
</feature>
<dbReference type="InterPro" id="IPR001279">
    <property type="entry name" value="Metallo-B-lactamas"/>
</dbReference>
<organism evidence="2 3">
    <name type="scientific">Thalassomonas actiniarum</name>
    <dbReference type="NCBI Taxonomy" id="485447"/>
    <lineage>
        <taxon>Bacteria</taxon>
        <taxon>Pseudomonadati</taxon>
        <taxon>Pseudomonadota</taxon>
        <taxon>Gammaproteobacteria</taxon>
        <taxon>Alteromonadales</taxon>
        <taxon>Colwelliaceae</taxon>
        <taxon>Thalassomonas</taxon>
    </lineage>
</organism>
<dbReference type="PANTHER" id="PTHR30619:SF1">
    <property type="entry name" value="RECOMBINATION PROTEIN 2"/>
    <property type="match status" value="1"/>
</dbReference>
<dbReference type="Gene3D" id="2.30.30.40">
    <property type="entry name" value="SH3 Domains"/>
    <property type="match status" value="1"/>
</dbReference>
<keyword evidence="3" id="KW-1185">Reference proteome</keyword>
<name>A0AAF0C2P9_9GAMM</name>
<dbReference type="Pfam" id="PF00753">
    <property type="entry name" value="Lactamase_B"/>
    <property type="match status" value="1"/>
</dbReference>
<reference evidence="2 3" key="1">
    <citation type="journal article" date="2015" name="Genome Announc.">
        <title>Draft Genome Sequences of Marine Isolates of Thalassomonas viridans and Thalassomonas actiniarum.</title>
        <authorList>
            <person name="Olonade I."/>
            <person name="van Zyl L.J."/>
            <person name="Trindade M."/>
        </authorList>
    </citation>
    <scope>NUCLEOTIDE SEQUENCE [LARGE SCALE GENOMIC DNA]</scope>
    <source>
        <strain evidence="2 3">A5K-106</strain>
    </source>
</reference>
<dbReference type="RefSeq" id="WP_044832058.1">
    <property type="nucleotide sequence ID" value="NZ_CP059735.1"/>
</dbReference>
<gene>
    <name evidence="2" type="ORF">SG35_021715</name>
</gene>
<dbReference type="InterPro" id="IPR052159">
    <property type="entry name" value="Competence_DNA_uptake"/>
</dbReference>
<dbReference type="SUPFAM" id="SSF56281">
    <property type="entry name" value="Metallo-hydrolase/oxidoreductase"/>
    <property type="match status" value="1"/>
</dbReference>
<dbReference type="AlphaFoldDB" id="A0AAF0C2P9"/>
<proteinExistence type="predicted"/>
<dbReference type="PANTHER" id="PTHR30619">
    <property type="entry name" value="DNA INTERNALIZATION/COMPETENCE PROTEIN COMEC/REC2"/>
    <property type="match status" value="1"/>
</dbReference>
<reference evidence="2 3" key="2">
    <citation type="journal article" date="2022" name="Mar. Drugs">
        <title>Bioassay-Guided Fractionation Leads to the Detection of Cholic Acid Generated by the Rare Thalassomonas sp.</title>
        <authorList>
            <person name="Pheiffer F."/>
            <person name="Schneider Y.K."/>
            <person name="Hansen E.H."/>
            <person name="Andersen J.H."/>
            <person name="Isaksson J."/>
            <person name="Busche T."/>
            <person name="R C."/>
            <person name="Kalinowski J."/>
            <person name="Zyl L.V."/>
            <person name="Trindade M."/>
        </authorList>
    </citation>
    <scope>NUCLEOTIDE SEQUENCE [LARGE SCALE GENOMIC DNA]</scope>
    <source>
        <strain evidence="2 3">A5K-106</strain>
    </source>
</reference>
<protein>
    <submittedName>
        <fullName evidence="2">MBL fold metallo-hydrolase</fullName>
    </submittedName>
</protein>